<sequence length="153" mass="17901">MHDQNQREVADSNRLQSTLEGEEEHESIEGTNVNTKRYLGGYMNVSLDNKWNEIAKLLGLAQENQEAVKECYKEYIGMAKRYYEGATRTKQEKPEDVMELKEGLRRMMPRLKEATRLGNRQKRRSKLIQALLKISKASRTQRNWRKDDLASPN</sequence>
<dbReference type="Pfam" id="PF01388">
    <property type="entry name" value="ARID"/>
    <property type="match status" value="1"/>
</dbReference>
<feature type="region of interest" description="Disordered" evidence="1">
    <location>
        <begin position="1"/>
        <end position="32"/>
    </location>
</feature>
<dbReference type="SUPFAM" id="SSF46774">
    <property type="entry name" value="ARID-like"/>
    <property type="match status" value="1"/>
</dbReference>
<dbReference type="Proteomes" id="UP001151760">
    <property type="component" value="Unassembled WGS sequence"/>
</dbReference>
<name>A0ABQ4XIA6_9ASTR</name>
<evidence type="ECO:0000313" key="4">
    <source>
        <dbReference type="Proteomes" id="UP001151760"/>
    </source>
</evidence>
<feature type="domain" description="ARID" evidence="2">
    <location>
        <begin position="39"/>
        <end position="76"/>
    </location>
</feature>
<evidence type="ECO:0000313" key="3">
    <source>
        <dbReference type="EMBL" id="GJS65040.1"/>
    </source>
</evidence>
<gene>
    <name evidence="3" type="ORF">Tco_0679604</name>
</gene>
<comment type="caution">
    <text evidence="3">The sequence shown here is derived from an EMBL/GenBank/DDBJ whole genome shotgun (WGS) entry which is preliminary data.</text>
</comment>
<reference evidence="3" key="2">
    <citation type="submission" date="2022-01" db="EMBL/GenBank/DDBJ databases">
        <authorList>
            <person name="Yamashiro T."/>
            <person name="Shiraishi A."/>
            <person name="Satake H."/>
            <person name="Nakayama K."/>
        </authorList>
    </citation>
    <scope>NUCLEOTIDE SEQUENCE</scope>
</reference>
<organism evidence="3 4">
    <name type="scientific">Tanacetum coccineum</name>
    <dbReference type="NCBI Taxonomy" id="301880"/>
    <lineage>
        <taxon>Eukaryota</taxon>
        <taxon>Viridiplantae</taxon>
        <taxon>Streptophyta</taxon>
        <taxon>Embryophyta</taxon>
        <taxon>Tracheophyta</taxon>
        <taxon>Spermatophyta</taxon>
        <taxon>Magnoliopsida</taxon>
        <taxon>eudicotyledons</taxon>
        <taxon>Gunneridae</taxon>
        <taxon>Pentapetalae</taxon>
        <taxon>asterids</taxon>
        <taxon>campanulids</taxon>
        <taxon>Asterales</taxon>
        <taxon>Asteraceae</taxon>
        <taxon>Asteroideae</taxon>
        <taxon>Anthemideae</taxon>
        <taxon>Anthemidinae</taxon>
        <taxon>Tanacetum</taxon>
    </lineage>
</organism>
<protein>
    <submittedName>
        <fullName evidence="3">Bulb-type lectin domain-containing protein</fullName>
    </submittedName>
</protein>
<dbReference type="Gene3D" id="1.10.150.60">
    <property type="entry name" value="ARID DNA-binding domain"/>
    <property type="match status" value="1"/>
</dbReference>
<reference evidence="3" key="1">
    <citation type="journal article" date="2022" name="Int. J. Mol. Sci.">
        <title>Draft Genome of Tanacetum Coccineum: Genomic Comparison of Closely Related Tanacetum-Family Plants.</title>
        <authorList>
            <person name="Yamashiro T."/>
            <person name="Shiraishi A."/>
            <person name="Nakayama K."/>
            <person name="Satake H."/>
        </authorList>
    </citation>
    <scope>NUCLEOTIDE SEQUENCE</scope>
</reference>
<dbReference type="EMBL" id="BQNB010009547">
    <property type="protein sequence ID" value="GJS65040.1"/>
    <property type="molecule type" value="Genomic_DNA"/>
</dbReference>
<evidence type="ECO:0000256" key="1">
    <source>
        <dbReference type="SAM" id="MobiDB-lite"/>
    </source>
</evidence>
<feature type="compositionally biased region" description="Basic and acidic residues" evidence="1">
    <location>
        <begin position="1"/>
        <end position="11"/>
    </location>
</feature>
<dbReference type="InterPro" id="IPR001606">
    <property type="entry name" value="ARID_dom"/>
</dbReference>
<keyword evidence="4" id="KW-1185">Reference proteome</keyword>
<proteinExistence type="predicted"/>
<accession>A0ABQ4XIA6</accession>
<evidence type="ECO:0000259" key="2">
    <source>
        <dbReference type="Pfam" id="PF01388"/>
    </source>
</evidence>
<dbReference type="InterPro" id="IPR036431">
    <property type="entry name" value="ARID_dom_sf"/>
</dbReference>